<evidence type="ECO:0000313" key="2">
    <source>
        <dbReference type="Proteomes" id="UP000321157"/>
    </source>
</evidence>
<keyword evidence="2" id="KW-1185">Reference proteome</keyword>
<dbReference type="AlphaFoldDB" id="A0A511V420"/>
<sequence>MIWAVEITVDRELGCITSQIPVKLIAPSTFFVAGSLIGDAEHTQLWTG</sequence>
<dbReference type="Proteomes" id="UP000321157">
    <property type="component" value="Unassembled WGS sequence"/>
</dbReference>
<evidence type="ECO:0000313" key="1">
    <source>
        <dbReference type="EMBL" id="GEN33664.1"/>
    </source>
</evidence>
<comment type="caution">
    <text evidence="1">The sequence shown here is derived from an EMBL/GenBank/DDBJ whole genome shotgun (WGS) entry which is preliminary data.</text>
</comment>
<dbReference type="EMBL" id="BJXX01000049">
    <property type="protein sequence ID" value="GEN33664.1"/>
    <property type="molecule type" value="Genomic_DNA"/>
</dbReference>
<reference evidence="1 2" key="1">
    <citation type="submission" date="2019-07" db="EMBL/GenBank/DDBJ databases">
        <title>Whole genome shotgun sequence of Aneurinibacillus danicus NBRC 102444.</title>
        <authorList>
            <person name="Hosoyama A."/>
            <person name="Uohara A."/>
            <person name="Ohji S."/>
            <person name="Ichikawa N."/>
        </authorList>
    </citation>
    <scope>NUCLEOTIDE SEQUENCE [LARGE SCALE GENOMIC DNA]</scope>
    <source>
        <strain evidence="1 2">NBRC 102444</strain>
    </source>
</reference>
<accession>A0A511V420</accession>
<organism evidence="1 2">
    <name type="scientific">Aneurinibacillus danicus</name>
    <dbReference type="NCBI Taxonomy" id="267746"/>
    <lineage>
        <taxon>Bacteria</taxon>
        <taxon>Bacillati</taxon>
        <taxon>Bacillota</taxon>
        <taxon>Bacilli</taxon>
        <taxon>Bacillales</taxon>
        <taxon>Paenibacillaceae</taxon>
        <taxon>Aneurinibacillus group</taxon>
        <taxon>Aneurinibacillus</taxon>
    </lineage>
</organism>
<proteinExistence type="predicted"/>
<gene>
    <name evidence="1" type="ORF">ADA01nite_11240</name>
</gene>
<name>A0A511V420_9BACL</name>
<protein>
    <submittedName>
        <fullName evidence="1">Uncharacterized protein</fullName>
    </submittedName>
</protein>